<dbReference type="PANTHER" id="PTHR45586:SF1">
    <property type="entry name" value="LIPOPOLYSACCHARIDE ASSEMBLY PROTEIN B"/>
    <property type="match status" value="1"/>
</dbReference>
<sequence>MNFHLVLEKKSARQEQKLITLNKYVQKYPQGWKKRLELANLLYEMGKLQEAVIEYQRVIERQPQLINVHLQLGKILQLMGLEKEAIQIYQKALSWSENEGTQHHIKGLIAVCQDDSNQAIVAFNLAATLEPDKVVHWLALAQVHQHKENSLGTLSALEQVLSINPDDVFSLIYSYDALMAVGDMQTARGRLNRVIALAGDDFRVLQRQIDQCCQMRFVSGQEGKQTKKMITSLLQQTPHGAEAHKSLAYYHILRGDWAQGVEVLAEFTAEHPNHPYGWYYYGRCLFDIGEYQQAAQMMGKAYHLYPHDCEIYRALCEILPFVIADPPKSTPVRTTGGTPASDWLPFKRGTLNSDPIPPLKKGTLNSDPISPLKKGTLNSDPIPPLKRGTLNSDPIPPLKRGARGDQIVDRISLLAPLLEDVVEEMLRRFSERWSVWATAGRVLVEHFQEFERGCQVSEQATKLQPQLADAWFRHGRVLALAGKHQEAVPALEKGWHFLPAWGYLQSVPAAVWLGESYGVLGDVGVSKRWWEVAGEGCQELRAFNPAMADYWLGRALLGLGDKSGAIKVYEGALSQQLLYPARGEVEKILQRLKGKRRKGSRG</sequence>
<dbReference type="Gene3D" id="1.25.40.10">
    <property type="entry name" value="Tetratricopeptide repeat domain"/>
    <property type="match status" value="3"/>
</dbReference>
<dbReference type="PANTHER" id="PTHR45586">
    <property type="entry name" value="TPR REPEAT-CONTAINING PROTEIN PA4667"/>
    <property type="match status" value="1"/>
</dbReference>
<keyword evidence="1" id="KW-0677">Repeat</keyword>
<dbReference type="RefSeq" id="WP_190716996.1">
    <property type="nucleotide sequence ID" value="NZ_JACJST010000018.1"/>
</dbReference>
<dbReference type="SUPFAM" id="SSF48452">
    <property type="entry name" value="TPR-like"/>
    <property type="match status" value="3"/>
</dbReference>
<dbReference type="PROSITE" id="PS50005">
    <property type="entry name" value="TPR"/>
    <property type="match status" value="3"/>
</dbReference>
<evidence type="ECO:0000256" key="4">
    <source>
        <dbReference type="SAM" id="MobiDB-lite"/>
    </source>
</evidence>
<dbReference type="Pfam" id="PF12895">
    <property type="entry name" value="ANAPC3"/>
    <property type="match status" value="1"/>
</dbReference>
<dbReference type="InterPro" id="IPR051012">
    <property type="entry name" value="CellSynth/LPSAsmb/PSIAsmb"/>
</dbReference>
<protein>
    <submittedName>
        <fullName evidence="5">Tetratricopeptide repeat protein</fullName>
    </submittedName>
</protein>
<keyword evidence="6" id="KW-1185">Reference proteome</keyword>
<gene>
    <name evidence="5" type="ORF">H6G59_18435</name>
</gene>
<dbReference type="Pfam" id="PF13414">
    <property type="entry name" value="TPR_11"/>
    <property type="match status" value="1"/>
</dbReference>
<reference evidence="5 6" key="1">
    <citation type="journal article" date="2020" name="ISME J.">
        <title>Comparative genomics reveals insights into cyanobacterial evolution and habitat adaptation.</title>
        <authorList>
            <person name="Chen M.Y."/>
            <person name="Teng W.K."/>
            <person name="Zhao L."/>
            <person name="Hu C.X."/>
            <person name="Zhou Y.K."/>
            <person name="Han B.P."/>
            <person name="Song L.R."/>
            <person name="Shu W.S."/>
        </authorList>
    </citation>
    <scope>NUCLEOTIDE SEQUENCE [LARGE SCALE GENOMIC DNA]</scope>
    <source>
        <strain evidence="5 6">FACHB-196</strain>
    </source>
</reference>
<dbReference type="EMBL" id="JACJST010000018">
    <property type="protein sequence ID" value="MBD2569836.1"/>
    <property type="molecule type" value="Genomic_DNA"/>
</dbReference>
<evidence type="ECO:0000256" key="3">
    <source>
        <dbReference type="PROSITE-ProRule" id="PRU00339"/>
    </source>
</evidence>
<organism evidence="5 6">
    <name type="scientific">Anabaena lutea FACHB-196</name>
    <dbReference type="NCBI Taxonomy" id="2692881"/>
    <lineage>
        <taxon>Bacteria</taxon>
        <taxon>Bacillati</taxon>
        <taxon>Cyanobacteriota</taxon>
        <taxon>Cyanophyceae</taxon>
        <taxon>Nostocales</taxon>
        <taxon>Nostocaceae</taxon>
        <taxon>Anabaena</taxon>
    </lineage>
</organism>
<comment type="caution">
    <text evidence="5">The sequence shown here is derived from an EMBL/GenBank/DDBJ whole genome shotgun (WGS) entry which is preliminary data.</text>
</comment>
<evidence type="ECO:0000256" key="1">
    <source>
        <dbReference type="ARBA" id="ARBA00022737"/>
    </source>
</evidence>
<feature type="repeat" description="TPR" evidence="3">
    <location>
        <begin position="275"/>
        <end position="308"/>
    </location>
</feature>
<dbReference type="InterPro" id="IPR019734">
    <property type="entry name" value="TPR_rpt"/>
</dbReference>
<dbReference type="Proteomes" id="UP000640531">
    <property type="component" value="Unassembled WGS sequence"/>
</dbReference>
<evidence type="ECO:0000313" key="5">
    <source>
        <dbReference type="EMBL" id="MBD2569836.1"/>
    </source>
</evidence>
<name>A0ABR8FI55_9NOST</name>
<feature type="repeat" description="TPR" evidence="3">
    <location>
        <begin position="32"/>
        <end position="65"/>
    </location>
</feature>
<proteinExistence type="predicted"/>
<dbReference type="InterPro" id="IPR011990">
    <property type="entry name" value="TPR-like_helical_dom_sf"/>
</dbReference>
<feature type="region of interest" description="Disordered" evidence="4">
    <location>
        <begin position="355"/>
        <end position="398"/>
    </location>
</feature>
<evidence type="ECO:0000313" key="6">
    <source>
        <dbReference type="Proteomes" id="UP000640531"/>
    </source>
</evidence>
<evidence type="ECO:0000256" key="2">
    <source>
        <dbReference type="ARBA" id="ARBA00022803"/>
    </source>
</evidence>
<feature type="repeat" description="TPR" evidence="3">
    <location>
        <begin position="66"/>
        <end position="99"/>
    </location>
</feature>
<keyword evidence="2 3" id="KW-0802">TPR repeat</keyword>
<dbReference type="SMART" id="SM00028">
    <property type="entry name" value="TPR"/>
    <property type="match status" value="7"/>
</dbReference>
<accession>A0ABR8FI55</accession>